<evidence type="ECO:0000256" key="3">
    <source>
        <dbReference type="ARBA" id="ARBA00048782"/>
    </source>
</evidence>
<feature type="active site" evidence="4">
    <location>
        <position position="66"/>
    </location>
</feature>
<dbReference type="AlphaFoldDB" id="A0A937CMN8"/>
<feature type="signal peptide" evidence="5">
    <location>
        <begin position="1"/>
        <end position="38"/>
    </location>
</feature>
<evidence type="ECO:0000259" key="6">
    <source>
        <dbReference type="Pfam" id="PF01625"/>
    </source>
</evidence>
<dbReference type="PANTHER" id="PTHR43774">
    <property type="entry name" value="PEPTIDE METHIONINE SULFOXIDE REDUCTASE"/>
    <property type="match status" value="1"/>
</dbReference>
<dbReference type="NCBIfam" id="TIGR00401">
    <property type="entry name" value="msrA"/>
    <property type="match status" value="1"/>
</dbReference>
<dbReference type="GO" id="GO:0008113">
    <property type="term" value="F:peptide-methionine (S)-S-oxide reductase activity"/>
    <property type="evidence" value="ECO:0007669"/>
    <property type="project" value="UniProtKB-UniRule"/>
</dbReference>
<dbReference type="Pfam" id="PF01625">
    <property type="entry name" value="PMSR"/>
    <property type="match status" value="1"/>
</dbReference>
<dbReference type="PANTHER" id="PTHR43774:SF1">
    <property type="entry name" value="PEPTIDE METHIONINE SULFOXIDE REDUCTASE MSRA 2"/>
    <property type="match status" value="1"/>
</dbReference>
<evidence type="ECO:0000256" key="4">
    <source>
        <dbReference type="HAMAP-Rule" id="MF_01401"/>
    </source>
</evidence>
<sequence length="244" mass="26615">MNKASIAKLFFVRWMTRGALVASSLAVALALAHRPAIAEEGIVIPAPKLDMQRSAKLETAVLAGGCFWGIQGVFQHVTGVVDATSGYAGGSKADAVYDIVGTGTTGHAEAVKITFDPSKISYGRLLQIYFSASHDPTQLNRQGPDKGTQYRTAIFPTNDEQASVAKAYIAQLDSAKVFERPIVTKVEPGKAFFVAEDYHQNFLELNPTYPYIAYVDMPKIENLKRLFPGEYRQKPVLVKISTAN</sequence>
<comment type="similarity">
    <text evidence="4">Belongs to the MsrA Met sulfoxide reductase family.</text>
</comment>
<evidence type="ECO:0000313" key="7">
    <source>
        <dbReference type="EMBL" id="MBL0371139.1"/>
    </source>
</evidence>
<evidence type="ECO:0000256" key="1">
    <source>
        <dbReference type="ARBA" id="ARBA00023002"/>
    </source>
</evidence>
<dbReference type="Proteomes" id="UP000633219">
    <property type="component" value="Unassembled WGS sequence"/>
</dbReference>
<evidence type="ECO:0000313" key="8">
    <source>
        <dbReference type="Proteomes" id="UP000633219"/>
    </source>
</evidence>
<comment type="caution">
    <text evidence="7">The sequence shown here is derived from an EMBL/GenBank/DDBJ whole genome shotgun (WGS) entry which is preliminary data.</text>
</comment>
<dbReference type="EMBL" id="JAEQNC010000002">
    <property type="protein sequence ID" value="MBL0371139.1"/>
    <property type="molecule type" value="Genomic_DNA"/>
</dbReference>
<dbReference type="HAMAP" id="MF_01401">
    <property type="entry name" value="MsrA"/>
    <property type="match status" value="1"/>
</dbReference>
<proteinExistence type="inferred from homology"/>
<evidence type="ECO:0000256" key="5">
    <source>
        <dbReference type="SAM" id="SignalP"/>
    </source>
</evidence>
<dbReference type="Gene3D" id="3.30.1060.10">
    <property type="entry name" value="Peptide methionine sulphoxide reductase MsrA"/>
    <property type="match status" value="1"/>
</dbReference>
<reference evidence="7" key="1">
    <citation type="submission" date="2021-01" db="EMBL/GenBank/DDBJ databases">
        <title>Rhizobium sp. strain KVB221 16S ribosomal RNA gene Genome sequencing and assembly.</title>
        <authorList>
            <person name="Kang M."/>
        </authorList>
    </citation>
    <scope>NUCLEOTIDE SEQUENCE</scope>
    <source>
        <strain evidence="7">KVB221</strain>
    </source>
</reference>
<gene>
    <name evidence="4 7" type="primary">msrA</name>
    <name evidence="7" type="ORF">JJB09_03780</name>
</gene>
<dbReference type="EC" id="1.8.4.11" evidence="4"/>
<organism evidence="7 8">
    <name type="scientific">Rhizobium setariae</name>
    <dbReference type="NCBI Taxonomy" id="2801340"/>
    <lineage>
        <taxon>Bacteria</taxon>
        <taxon>Pseudomonadati</taxon>
        <taxon>Pseudomonadota</taxon>
        <taxon>Alphaproteobacteria</taxon>
        <taxon>Hyphomicrobiales</taxon>
        <taxon>Rhizobiaceae</taxon>
        <taxon>Rhizobium/Agrobacterium group</taxon>
        <taxon>Rhizobium</taxon>
    </lineage>
</organism>
<dbReference type="RefSeq" id="WP_201653331.1">
    <property type="nucleotide sequence ID" value="NZ_JAEQNC010000002.1"/>
</dbReference>
<dbReference type="InterPro" id="IPR036509">
    <property type="entry name" value="Met_Sox_Rdtase_MsrA_sf"/>
</dbReference>
<comment type="catalytic activity">
    <reaction evidence="3 4">
        <text>[thioredoxin]-disulfide + L-methionine + H2O = L-methionine (S)-S-oxide + [thioredoxin]-dithiol</text>
        <dbReference type="Rhea" id="RHEA:19993"/>
        <dbReference type="Rhea" id="RHEA-COMP:10698"/>
        <dbReference type="Rhea" id="RHEA-COMP:10700"/>
        <dbReference type="ChEBI" id="CHEBI:15377"/>
        <dbReference type="ChEBI" id="CHEBI:29950"/>
        <dbReference type="ChEBI" id="CHEBI:50058"/>
        <dbReference type="ChEBI" id="CHEBI:57844"/>
        <dbReference type="ChEBI" id="CHEBI:58772"/>
        <dbReference type="EC" id="1.8.4.11"/>
    </reaction>
</comment>
<name>A0A937CMN8_9HYPH</name>
<comment type="catalytic activity">
    <reaction evidence="2 4">
        <text>L-methionyl-[protein] + [thioredoxin]-disulfide + H2O = L-methionyl-(S)-S-oxide-[protein] + [thioredoxin]-dithiol</text>
        <dbReference type="Rhea" id="RHEA:14217"/>
        <dbReference type="Rhea" id="RHEA-COMP:10698"/>
        <dbReference type="Rhea" id="RHEA-COMP:10700"/>
        <dbReference type="Rhea" id="RHEA-COMP:12313"/>
        <dbReference type="Rhea" id="RHEA-COMP:12315"/>
        <dbReference type="ChEBI" id="CHEBI:15377"/>
        <dbReference type="ChEBI" id="CHEBI:16044"/>
        <dbReference type="ChEBI" id="CHEBI:29950"/>
        <dbReference type="ChEBI" id="CHEBI:44120"/>
        <dbReference type="ChEBI" id="CHEBI:50058"/>
        <dbReference type="EC" id="1.8.4.11"/>
    </reaction>
</comment>
<dbReference type="SUPFAM" id="SSF55068">
    <property type="entry name" value="Peptide methionine sulfoxide reductase"/>
    <property type="match status" value="1"/>
</dbReference>
<feature type="domain" description="Peptide methionine sulphoxide reductase MsrA" evidence="6">
    <location>
        <begin position="59"/>
        <end position="209"/>
    </location>
</feature>
<comment type="function">
    <text evidence="4">Has an important function as a repair enzyme for proteins that have been inactivated by oxidation. Catalyzes the reversible oxidation-reduction of methionine sulfoxide in proteins to methionine.</text>
</comment>
<feature type="chain" id="PRO_5036796768" description="Peptide methionine sulfoxide reductase MsrA" evidence="5">
    <location>
        <begin position="39"/>
        <end position="244"/>
    </location>
</feature>
<protein>
    <recommendedName>
        <fullName evidence="4">Peptide methionine sulfoxide reductase MsrA</fullName>
        <shortName evidence="4">Protein-methionine-S-oxide reductase</shortName>
        <ecNumber evidence="4">1.8.4.11</ecNumber>
    </recommendedName>
    <alternativeName>
        <fullName evidence="4">Peptide-methionine (S)-S-oxide reductase</fullName>
        <shortName evidence="4">Peptide Met(O) reductase</shortName>
    </alternativeName>
</protein>
<keyword evidence="8" id="KW-1185">Reference proteome</keyword>
<keyword evidence="1 4" id="KW-0560">Oxidoreductase</keyword>
<keyword evidence="5" id="KW-0732">Signal</keyword>
<accession>A0A937CMN8</accession>
<evidence type="ECO:0000256" key="2">
    <source>
        <dbReference type="ARBA" id="ARBA00047806"/>
    </source>
</evidence>
<dbReference type="InterPro" id="IPR002569">
    <property type="entry name" value="Met_Sox_Rdtase_MsrA_dom"/>
</dbReference>